<dbReference type="InterPro" id="IPR011051">
    <property type="entry name" value="RmlC_Cupin_sf"/>
</dbReference>
<keyword evidence="7" id="KW-0342">GTP-binding</keyword>
<dbReference type="FunFam" id="2.60.120.10:FF:000032">
    <property type="entry name" value="Mannose-1-phosphate guanylyltransferase/mannose-6-phosphate isomerase"/>
    <property type="match status" value="1"/>
</dbReference>
<dbReference type="SUPFAM" id="SSF51182">
    <property type="entry name" value="RmlC-like cupins"/>
    <property type="match status" value="1"/>
</dbReference>
<evidence type="ECO:0000313" key="14">
    <source>
        <dbReference type="EMBL" id="PQJ85395.1"/>
    </source>
</evidence>
<dbReference type="GO" id="GO:0000271">
    <property type="term" value="P:polysaccharide biosynthetic process"/>
    <property type="evidence" value="ECO:0007669"/>
    <property type="project" value="InterPro"/>
</dbReference>
<evidence type="ECO:0000259" key="11">
    <source>
        <dbReference type="Pfam" id="PF01050"/>
    </source>
</evidence>
<feature type="domain" description="Mannose-6-phosphate isomerase type II C-terminal" evidence="11">
    <location>
        <begin position="351"/>
        <end position="465"/>
    </location>
</feature>
<dbReference type="InterPro" id="IPR014710">
    <property type="entry name" value="RmlC-like_jellyroll"/>
</dbReference>
<organism evidence="14 15">
    <name type="scientific">Aliivibrio sifiae</name>
    <dbReference type="NCBI Taxonomy" id="566293"/>
    <lineage>
        <taxon>Bacteria</taxon>
        <taxon>Pseudomonadati</taxon>
        <taxon>Pseudomonadota</taxon>
        <taxon>Gammaproteobacteria</taxon>
        <taxon>Vibrionales</taxon>
        <taxon>Vibrionaceae</taxon>
        <taxon>Aliivibrio</taxon>
    </lineage>
</organism>
<dbReference type="PANTHER" id="PTHR46390:SF1">
    <property type="entry name" value="MANNOSE-1-PHOSPHATE GUANYLYLTRANSFERASE"/>
    <property type="match status" value="1"/>
</dbReference>
<accession>A0A2S7X5Q6</accession>
<evidence type="ECO:0000256" key="2">
    <source>
        <dbReference type="ARBA" id="ARBA00006115"/>
    </source>
</evidence>
<dbReference type="Proteomes" id="UP001156660">
    <property type="component" value="Unassembled WGS sequence"/>
</dbReference>
<evidence type="ECO:0000256" key="4">
    <source>
        <dbReference type="ARBA" id="ARBA00022679"/>
    </source>
</evidence>
<keyword evidence="16" id="KW-1185">Reference proteome</keyword>
<comment type="similarity">
    <text evidence="2 9">Belongs to the mannose-6-phosphate isomerase type 2 family.</text>
</comment>
<evidence type="ECO:0000256" key="9">
    <source>
        <dbReference type="RuleBase" id="RU004190"/>
    </source>
</evidence>
<dbReference type="RefSeq" id="WP_061013188.1">
    <property type="nucleotide sequence ID" value="NZ_BSOU01000010.1"/>
</dbReference>
<dbReference type="FunFam" id="3.90.550.10:FF:000046">
    <property type="entry name" value="Mannose-1-phosphate guanylyltransferase (GDP)"/>
    <property type="match status" value="1"/>
</dbReference>
<evidence type="ECO:0000313" key="13">
    <source>
        <dbReference type="EMBL" id="GLR76427.1"/>
    </source>
</evidence>
<dbReference type="GO" id="GO:0016853">
    <property type="term" value="F:isomerase activity"/>
    <property type="evidence" value="ECO:0007669"/>
    <property type="project" value="UniProtKB-KW"/>
</dbReference>
<evidence type="ECO:0000259" key="12">
    <source>
        <dbReference type="Pfam" id="PF22640"/>
    </source>
</evidence>
<comment type="catalytic activity">
    <reaction evidence="8">
        <text>alpha-D-mannose 1-phosphate + GTP + H(+) = GDP-alpha-D-mannose + diphosphate</text>
        <dbReference type="Rhea" id="RHEA:15229"/>
        <dbReference type="ChEBI" id="CHEBI:15378"/>
        <dbReference type="ChEBI" id="CHEBI:33019"/>
        <dbReference type="ChEBI" id="CHEBI:37565"/>
        <dbReference type="ChEBI" id="CHEBI:57527"/>
        <dbReference type="ChEBI" id="CHEBI:58409"/>
        <dbReference type="EC" id="2.7.7.13"/>
    </reaction>
</comment>
<name>A0A2S7X5Q6_9GAMM</name>
<dbReference type="Gene3D" id="3.90.550.10">
    <property type="entry name" value="Spore Coat Polysaccharide Biosynthesis Protein SpsA, Chain A"/>
    <property type="match status" value="1"/>
</dbReference>
<reference evidence="14 15" key="2">
    <citation type="submission" date="2016-12" db="EMBL/GenBank/DDBJ databases">
        <title>Diversity of luminous bacteria.</title>
        <authorList>
            <person name="Yoshizawa S."/>
            <person name="Kogure K."/>
        </authorList>
    </citation>
    <scope>NUCLEOTIDE SEQUENCE [LARGE SCALE GENOMIC DNA]</scope>
    <source>
        <strain evidence="14 15">NBRC 105001</strain>
    </source>
</reference>
<dbReference type="PANTHER" id="PTHR46390">
    <property type="entry name" value="MANNOSE-1-PHOSPHATE GUANYLYLTRANSFERASE"/>
    <property type="match status" value="1"/>
</dbReference>
<dbReference type="EC" id="2.7.7.13" evidence="3"/>
<evidence type="ECO:0000256" key="7">
    <source>
        <dbReference type="ARBA" id="ARBA00023134"/>
    </source>
</evidence>
<dbReference type="InterPro" id="IPR001538">
    <property type="entry name" value="Man6P_isomerase-2_C"/>
</dbReference>
<evidence type="ECO:0000256" key="1">
    <source>
        <dbReference type="ARBA" id="ARBA00004823"/>
    </source>
</evidence>
<evidence type="ECO:0000256" key="8">
    <source>
        <dbReference type="ARBA" id="ARBA00047343"/>
    </source>
</evidence>
<dbReference type="CDD" id="cd02509">
    <property type="entry name" value="GDP-M1P_Guanylyltransferase"/>
    <property type="match status" value="1"/>
</dbReference>
<keyword evidence="5 14" id="KW-0548">Nucleotidyltransferase</keyword>
<dbReference type="AlphaFoldDB" id="A0A2S7X5Q6"/>
<dbReference type="Pfam" id="PF01050">
    <property type="entry name" value="MannoseP_isomer"/>
    <property type="match status" value="1"/>
</dbReference>
<evidence type="ECO:0000256" key="3">
    <source>
        <dbReference type="ARBA" id="ARBA00012387"/>
    </source>
</evidence>
<dbReference type="EMBL" id="BSOU01000010">
    <property type="protein sequence ID" value="GLR76427.1"/>
    <property type="molecule type" value="Genomic_DNA"/>
</dbReference>
<evidence type="ECO:0000259" key="10">
    <source>
        <dbReference type="Pfam" id="PF00483"/>
    </source>
</evidence>
<dbReference type="InterPro" id="IPR005835">
    <property type="entry name" value="NTP_transferase_dom"/>
</dbReference>
<reference evidence="13" key="4">
    <citation type="submission" date="2023-01" db="EMBL/GenBank/DDBJ databases">
        <title>Draft genome sequence of Aliivibrio sifiae strain NBRC 105001.</title>
        <authorList>
            <person name="Sun Q."/>
            <person name="Mori K."/>
        </authorList>
    </citation>
    <scope>NUCLEOTIDE SEQUENCE</scope>
    <source>
        <strain evidence="13">NBRC 105001</strain>
    </source>
</reference>
<dbReference type="EMBL" id="MSCP01000003">
    <property type="protein sequence ID" value="PQJ85395.1"/>
    <property type="molecule type" value="Genomic_DNA"/>
</dbReference>
<evidence type="ECO:0000313" key="16">
    <source>
        <dbReference type="Proteomes" id="UP001156660"/>
    </source>
</evidence>
<proteinExistence type="inferred from homology"/>
<gene>
    <name evidence="13" type="primary">manC_2</name>
    <name evidence="14" type="ORF">BTO23_18930</name>
    <name evidence="13" type="ORF">GCM10007855_33020</name>
</gene>
<keyword evidence="4 14" id="KW-0808">Transferase</keyword>
<dbReference type="GO" id="GO:0009298">
    <property type="term" value="P:GDP-mannose biosynthetic process"/>
    <property type="evidence" value="ECO:0007669"/>
    <property type="project" value="UniProtKB-UniPathway"/>
</dbReference>
<keyword evidence="14" id="KW-0413">Isomerase</keyword>
<dbReference type="InterPro" id="IPR054566">
    <property type="entry name" value="ManC/GMP-like_b-helix"/>
</dbReference>
<dbReference type="OrthoDB" id="9806359at2"/>
<dbReference type="GO" id="GO:0004475">
    <property type="term" value="F:mannose-1-phosphate guanylyltransferase (GTP) activity"/>
    <property type="evidence" value="ECO:0007669"/>
    <property type="project" value="UniProtKB-EC"/>
</dbReference>
<comment type="caution">
    <text evidence="14">The sequence shown here is derived from an EMBL/GenBank/DDBJ whole genome shotgun (WGS) entry which is preliminary data.</text>
</comment>
<dbReference type="NCBIfam" id="TIGR01479">
    <property type="entry name" value="GMP_PMI"/>
    <property type="match status" value="1"/>
</dbReference>
<dbReference type="InterPro" id="IPR049577">
    <property type="entry name" value="GMPP_N"/>
</dbReference>
<dbReference type="Pfam" id="PF22640">
    <property type="entry name" value="ManC_GMP_beta-helix"/>
    <property type="match status" value="1"/>
</dbReference>
<evidence type="ECO:0000256" key="5">
    <source>
        <dbReference type="ARBA" id="ARBA00022695"/>
    </source>
</evidence>
<reference evidence="13" key="1">
    <citation type="journal article" date="2014" name="Int. J. Syst. Evol. Microbiol.">
        <title>Complete genome of a new Firmicutes species belonging to the dominant human colonic microbiota ('Ruminococcus bicirculans') reveals two chromosomes and a selective capacity to utilize plant glucans.</title>
        <authorList>
            <consortium name="NISC Comparative Sequencing Program"/>
            <person name="Wegmann U."/>
            <person name="Louis P."/>
            <person name="Goesmann A."/>
            <person name="Henrissat B."/>
            <person name="Duncan S.H."/>
            <person name="Flint H.J."/>
        </authorList>
    </citation>
    <scope>NUCLEOTIDE SEQUENCE</scope>
    <source>
        <strain evidence="13">NBRC 105001</strain>
    </source>
</reference>
<comment type="pathway">
    <text evidence="1">Nucleotide-sugar biosynthesis; GDP-alpha-D-mannose biosynthesis; GDP-alpha-D-mannose from alpha-D-mannose 1-phosphate (GTP route): step 1/1.</text>
</comment>
<dbReference type="CDD" id="cd02213">
    <property type="entry name" value="cupin_PMI_typeII_C"/>
    <property type="match status" value="1"/>
</dbReference>
<reference evidence="16" key="3">
    <citation type="journal article" date="2019" name="Int. J. Syst. Evol. Microbiol.">
        <title>The Global Catalogue of Microorganisms (GCM) 10K type strain sequencing project: providing services to taxonomists for standard genome sequencing and annotation.</title>
        <authorList>
            <consortium name="The Broad Institute Genomics Platform"/>
            <consortium name="The Broad Institute Genome Sequencing Center for Infectious Disease"/>
            <person name="Wu L."/>
            <person name="Ma J."/>
        </authorList>
    </citation>
    <scope>NUCLEOTIDE SEQUENCE [LARGE SCALE GENOMIC DNA]</scope>
    <source>
        <strain evidence="16">NBRC 105001</strain>
    </source>
</reference>
<dbReference type="InterPro" id="IPR051161">
    <property type="entry name" value="Mannose-6P_isomerase_type2"/>
</dbReference>
<dbReference type="Proteomes" id="UP000239273">
    <property type="component" value="Unassembled WGS sequence"/>
</dbReference>
<protein>
    <recommendedName>
        <fullName evidence="3">mannose-1-phosphate guanylyltransferase</fullName>
        <ecNumber evidence="3">2.7.7.13</ecNumber>
    </recommendedName>
</protein>
<dbReference type="InterPro" id="IPR029044">
    <property type="entry name" value="Nucleotide-diphossugar_trans"/>
</dbReference>
<dbReference type="SUPFAM" id="SSF53448">
    <property type="entry name" value="Nucleotide-diphospho-sugar transferases"/>
    <property type="match status" value="1"/>
</dbReference>
<dbReference type="Gene3D" id="2.60.120.10">
    <property type="entry name" value="Jelly Rolls"/>
    <property type="match status" value="1"/>
</dbReference>
<feature type="domain" description="MannoseP isomerase/GMP-like beta-helix" evidence="12">
    <location>
        <begin position="293"/>
        <end position="347"/>
    </location>
</feature>
<sequence length="470" mass="52256">MITPVILAGGTGSRLWPLSRELYPKQFLSVTGDMSMLQQTTARLSGIEHSAPILICNEEHRFIAAEQMRLGGFKHSGIILEPVGRNTAPAIALAALQAINVTGDEGDPLLLVLAADHIIDNEFAFIESVKKALPFALNDKLVTFGIVPNAPETGYGYIKAGKKDGNAFSVSEFVEKPDITTAKKYLESNDYYWNSGMFIFKASRYLEELAKFEPEILEMCKKAIATPSQDVEFTRVDPTIFETCPDKSIDYAIMEKTDSAMVVPMDAGWSDVGSFSALWDVSEKDKDQNVIKGDVIAVDSTNNYIFAENKLVSTLGVDNLVIIETKDAILVANKDKVQDVKSIVNKLHEADRTEQKLHREVYRPWGKYDSIDFGARDQVKRITVKPGEKLSIQKHYHRSEHWIVVSGTASVLNGDKTIIVTENESTYIPLGTIHALENPGKIPLEMIEVQTGSYLGEDDIVRFEDRYGRS</sequence>
<dbReference type="UniPathway" id="UPA00126">
    <property type="reaction ID" value="UER00930"/>
</dbReference>
<feature type="domain" description="Nucleotidyl transferase" evidence="10">
    <location>
        <begin position="4"/>
        <end position="287"/>
    </location>
</feature>
<evidence type="ECO:0000313" key="15">
    <source>
        <dbReference type="Proteomes" id="UP000239273"/>
    </source>
</evidence>
<dbReference type="Pfam" id="PF00483">
    <property type="entry name" value="NTP_transferase"/>
    <property type="match status" value="1"/>
</dbReference>
<dbReference type="InterPro" id="IPR006375">
    <property type="entry name" value="Man1P_GuaTrfase/Man6P_Isoase"/>
</dbReference>
<keyword evidence="6" id="KW-0547">Nucleotide-binding</keyword>
<evidence type="ECO:0000256" key="6">
    <source>
        <dbReference type="ARBA" id="ARBA00022741"/>
    </source>
</evidence>
<dbReference type="GO" id="GO:0005525">
    <property type="term" value="F:GTP binding"/>
    <property type="evidence" value="ECO:0007669"/>
    <property type="project" value="UniProtKB-KW"/>
</dbReference>